<evidence type="ECO:0000313" key="3">
    <source>
        <dbReference type="Proteomes" id="UP001165413"/>
    </source>
</evidence>
<gene>
    <name evidence="2" type="ORF">NLF92_00030</name>
</gene>
<dbReference type="AlphaFoldDB" id="A0AA41WVG7"/>
<accession>A0AA41WVG7</accession>
<dbReference type="RefSeq" id="WP_254097579.1">
    <property type="nucleotide sequence ID" value="NZ_JANATA010000001.1"/>
</dbReference>
<comment type="caution">
    <text evidence="2">The sequence shown here is derived from an EMBL/GenBank/DDBJ whole genome shotgun (WGS) entry which is preliminary data.</text>
</comment>
<name>A0AA41WVG7_9ALTE</name>
<dbReference type="Pfam" id="PF14352">
    <property type="entry name" value="DUF4402"/>
    <property type="match status" value="1"/>
</dbReference>
<feature type="chain" id="PRO_5041452158" evidence="1">
    <location>
        <begin position="25"/>
        <end position="198"/>
    </location>
</feature>
<evidence type="ECO:0000313" key="2">
    <source>
        <dbReference type="EMBL" id="MCP3427332.1"/>
    </source>
</evidence>
<keyword evidence="3" id="KW-1185">Reference proteome</keyword>
<dbReference type="EMBL" id="JANATA010000001">
    <property type="protein sequence ID" value="MCP3427332.1"/>
    <property type="molecule type" value="Genomic_DNA"/>
</dbReference>
<dbReference type="InterPro" id="IPR025514">
    <property type="entry name" value="DUF4402"/>
</dbReference>
<dbReference type="Proteomes" id="UP001165413">
    <property type="component" value="Unassembled WGS sequence"/>
</dbReference>
<feature type="signal peptide" evidence="1">
    <location>
        <begin position="1"/>
        <end position="24"/>
    </location>
</feature>
<evidence type="ECO:0000256" key="1">
    <source>
        <dbReference type="SAM" id="SignalP"/>
    </source>
</evidence>
<proteinExistence type="predicted"/>
<sequence>MLKRNKISIALLATSVVVSASAFAEESVSSTATVTVQNAFDFAETAPLTFGTLTVTKASGTYDAATVPTLIINPDGTLSEGTSDADTGGSIKRIVDGSPASFEVANAASFTDLTITLPADSAAELTNPSAPNDNGKFTLLAFKALKDGETTAVTTDGLIGTDLNGSAVFTVGATLKIEGNKDYIDGEYVGNYTVKIAY</sequence>
<keyword evidence="1" id="KW-0732">Signal</keyword>
<reference evidence="2" key="1">
    <citation type="submission" date="2022-07" db="EMBL/GenBank/DDBJ databases">
        <title>Characterization of the Novel Bacterium Alteromonas immobilis LMIT006 and Alteromonas gregis LMIT007.</title>
        <authorList>
            <person name="Lin X."/>
        </authorList>
    </citation>
    <scope>NUCLEOTIDE SEQUENCE</scope>
    <source>
        <strain evidence="2">LMIT007</strain>
    </source>
</reference>
<protein>
    <submittedName>
        <fullName evidence="2">DUF4402 domain-containing protein</fullName>
    </submittedName>
</protein>
<organism evidence="2 3">
    <name type="scientific">Opacimonas viscosa</name>
    <dbReference type="NCBI Taxonomy" id="2961944"/>
    <lineage>
        <taxon>Bacteria</taxon>
        <taxon>Pseudomonadati</taxon>
        <taxon>Pseudomonadota</taxon>
        <taxon>Gammaproteobacteria</taxon>
        <taxon>Alteromonadales</taxon>
        <taxon>Alteromonadaceae</taxon>
        <taxon>Opacimonas</taxon>
    </lineage>
</organism>